<reference evidence="12 13" key="1">
    <citation type="submission" date="2013-11" db="EMBL/GenBank/DDBJ databases">
        <title>The Genome Sequence of Eikenella corrodens CC92I.</title>
        <authorList>
            <consortium name="The Broad Institute Genomics Platform"/>
            <person name="Earl A."/>
            <person name="Allen-Vercoe E."/>
            <person name="Daigneault M."/>
            <person name="Young S.K."/>
            <person name="Zeng Q."/>
            <person name="Gargeya S."/>
            <person name="Fitzgerald M."/>
            <person name="Abouelleil A."/>
            <person name="Alvarado L."/>
            <person name="Chapman S.B."/>
            <person name="Gainer-Dewar J."/>
            <person name="Goldberg J."/>
            <person name="Griggs A."/>
            <person name="Gujja S."/>
            <person name="Hansen M."/>
            <person name="Howarth C."/>
            <person name="Imamovic A."/>
            <person name="Ireland A."/>
            <person name="Larimer J."/>
            <person name="McCowan C."/>
            <person name="Murphy C."/>
            <person name="Pearson M."/>
            <person name="Poon T.W."/>
            <person name="Priest M."/>
            <person name="Roberts A."/>
            <person name="Saif S."/>
            <person name="Shea T."/>
            <person name="Sykes S."/>
            <person name="Wortman J."/>
            <person name="Nusbaum C."/>
            <person name="Birren B."/>
        </authorList>
    </citation>
    <scope>NUCLEOTIDE SEQUENCE [LARGE SCALE GENOMIC DNA]</scope>
    <source>
        <strain evidence="12 13">CC92I</strain>
    </source>
</reference>
<evidence type="ECO:0000313" key="12">
    <source>
        <dbReference type="EMBL" id="ETA82711.1"/>
    </source>
</evidence>
<evidence type="ECO:0000256" key="1">
    <source>
        <dbReference type="ARBA" id="ARBA00004571"/>
    </source>
</evidence>
<evidence type="ECO:0000256" key="2">
    <source>
        <dbReference type="ARBA" id="ARBA00022448"/>
    </source>
</evidence>
<keyword evidence="9 10" id="KW-0998">Cell outer membrane</keyword>
<evidence type="ECO:0000256" key="9">
    <source>
        <dbReference type="ARBA" id="ARBA00023237"/>
    </source>
</evidence>
<evidence type="ECO:0000256" key="7">
    <source>
        <dbReference type="ARBA" id="ARBA00023136"/>
    </source>
</evidence>
<dbReference type="SUPFAM" id="SSF56935">
    <property type="entry name" value="Porins"/>
    <property type="match status" value="1"/>
</dbReference>
<protein>
    <recommendedName>
        <fullName evidence="11">TonB-dependent receptor-like beta-barrel domain-containing protein</fullName>
    </recommendedName>
</protein>
<dbReference type="Pfam" id="PF00593">
    <property type="entry name" value="TonB_dep_Rec_b-barrel"/>
    <property type="match status" value="1"/>
</dbReference>
<dbReference type="PROSITE" id="PS52016">
    <property type="entry name" value="TONB_DEPENDENT_REC_3"/>
    <property type="match status" value="1"/>
</dbReference>
<name>V7IBP1_EIKCO</name>
<keyword evidence="7 10" id="KW-0472">Membrane</keyword>
<evidence type="ECO:0000256" key="4">
    <source>
        <dbReference type="ARBA" id="ARBA00022692"/>
    </source>
</evidence>
<sequence>MQAYSDSSYLVPDGDISVYKDRTTGLSINFSTTAWQNQLLQVGYQYKTDRHHEFKDNQVFRDAAHQIAVEHQIDFTPTWRLRSGVDYERLATKELPATFNNGKTSSVNGLLELSYHPNENHSFYGTVSSKSRFPSLKDRYSYKRGRAIPNPDLESERANHIELGWRGKPWAGAEAEAAVFYSRLRNEIQNAYVPDPTGRTCRRSLVRGYCQQTQNIGRTRHTGIELSLRQDIGSQWTLGAAYGYLNRKDLGSTDTPMLNTPSHKLSAYAEYRPIERVSLHASVLAETGRKSSYGNNTRTLGGYAVYNAKAVWRIREGMSWEAGVENIGNRHYELSDGYPMPGRTWFTNLRYAF</sequence>
<dbReference type="Gene3D" id="2.40.170.20">
    <property type="entry name" value="TonB-dependent receptor, beta-barrel domain"/>
    <property type="match status" value="1"/>
</dbReference>
<evidence type="ECO:0000256" key="5">
    <source>
        <dbReference type="ARBA" id="ARBA00022729"/>
    </source>
</evidence>
<dbReference type="PANTHER" id="PTHR30069:SF29">
    <property type="entry name" value="HEMOGLOBIN AND HEMOGLOBIN-HAPTOGLOBIN-BINDING PROTEIN 1-RELATED"/>
    <property type="match status" value="1"/>
</dbReference>
<dbReference type="GO" id="GO:0009279">
    <property type="term" value="C:cell outer membrane"/>
    <property type="evidence" value="ECO:0007669"/>
    <property type="project" value="UniProtKB-SubCell"/>
</dbReference>
<keyword evidence="2 10" id="KW-0813">Transport</keyword>
<dbReference type="InterPro" id="IPR036942">
    <property type="entry name" value="Beta-barrel_TonB_sf"/>
</dbReference>
<evidence type="ECO:0000256" key="3">
    <source>
        <dbReference type="ARBA" id="ARBA00022452"/>
    </source>
</evidence>
<dbReference type="AlphaFoldDB" id="V7IBP1"/>
<evidence type="ECO:0000256" key="8">
    <source>
        <dbReference type="ARBA" id="ARBA00023170"/>
    </source>
</evidence>
<evidence type="ECO:0000256" key="6">
    <source>
        <dbReference type="ARBA" id="ARBA00023077"/>
    </source>
</evidence>
<feature type="domain" description="TonB-dependent receptor-like beta-barrel" evidence="11">
    <location>
        <begin position="20"/>
        <end position="327"/>
    </location>
</feature>
<dbReference type="GO" id="GO:0044718">
    <property type="term" value="P:siderophore transmembrane transport"/>
    <property type="evidence" value="ECO:0007669"/>
    <property type="project" value="TreeGrafter"/>
</dbReference>
<accession>V7IBP1</accession>
<dbReference type="Proteomes" id="UP000018554">
    <property type="component" value="Unassembled WGS sequence"/>
</dbReference>
<dbReference type="InterPro" id="IPR039426">
    <property type="entry name" value="TonB-dep_rcpt-like"/>
</dbReference>
<keyword evidence="8" id="KW-0675">Receptor</keyword>
<keyword evidence="4 10" id="KW-0812">Transmembrane</keyword>
<proteinExistence type="inferred from homology"/>
<evidence type="ECO:0000313" key="13">
    <source>
        <dbReference type="Proteomes" id="UP000018554"/>
    </source>
</evidence>
<comment type="similarity">
    <text evidence="10">Belongs to the TonB-dependent receptor family.</text>
</comment>
<organism evidence="12 13">
    <name type="scientific">Eikenella corrodens CC92I</name>
    <dbReference type="NCBI Taxonomy" id="1073362"/>
    <lineage>
        <taxon>Bacteria</taxon>
        <taxon>Pseudomonadati</taxon>
        <taxon>Pseudomonadota</taxon>
        <taxon>Betaproteobacteria</taxon>
        <taxon>Neisseriales</taxon>
        <taxon>Neisseriaceae</taxon>
        <taxon>Eikenella</taxon>
    </lineage>
</organism>
<dbReference type="PANTHER" id="PTHR30069">
    <property type="entry name" value="TONB-DEPENDENT OUTER MEMBRANE RECEPTOR"/>
    <property type="match status" value="1"/>
</dbReference>
<comment type="caution">
    <text evidence="12">The sequence shown here is derived from an EMBL/GenBank/DDBJ whole genome shotgun (WGS) entry which is preliminary data.</text>
</comment>
<evidence type="ECO:0000259" key="11">
    <source>
        <dbReference type="Pfam" id="PF00593"/>
    </source>
</evidence>
<keyword evidence="13" id="KW-1185">Reference proteome</keyword>
<gene>
    <name evidence="12" type="ORF">HMPREF1177_02093</name>
</gene>
<dbReference type="PATRIC" id="fig|1073362.3.peg.2375"/>
<dbReference type="HOGENOM" id="CLU_784669_0_0_4"/>
<keyword evidence="3 10" id="KW-1134">Transmembrane beta strand</keyword>
<comment type="subcellular location">
    <subcellularLocation>
        <location evidence="1 10">Cell outer membrane</location>
        <topology evidence="1 10">Multi-pass membrane protein</topology>
    </subcellularLocation>
</comment>
<dbReference type="InterPro" id="IPR000531">
    <property type="entry name" value="Beta-barrel_TonB"/>
</dbReference>
<keyword evidence="6" id="KW-0798">TonB box</keyword>
<dbReference type="GO" id="GO:0015344">
    <property type="term" value="F:siderophore uptake transmembrane transporter activity"/>
    <property type="evidence" value="ECO:0007669"/>
    <property type="project" value="TreeGrafter"/>
</dbReference>
<keyword evidence="5" id="KW-0732">Signal</keyword>
<dbReference type="EMBL" id="AZGQ01000014">
    <property type="protein sequence ID" value="ETA82711.1"/>
    <property type="molecule type" value="Genomic_DNA"/>
</dbReference>
<evidence type="ECO:0000256" key="10">
    <source>
        <dbReference type="PROSITE-ProRule" id="PRU01360"/>
    </source>
</evidence>